<keyword evidence="1" id="KW-0812">Transmembrane</keyword>
<keyword evidence="1" id="KW-1133">Transmembrane helix</keyword>
<evidence type="ECO:0000256" key="1">
    <source>
        <dbReference type="SAM" id="Phobius"/>
    </source>
</evidence>
<feature type="transmembrane region" description="Helical" evidence="1">
    <location>
        <begin position="56"/>
        <end position="76"/>
    </location>
</feature>
<dbReference type="GeneID" id="301547888"/>
<keyword evidence="1" id="KW-0472">Membrane</keyword>
<gene>
    <name evidence="2" type="ORF">GCM10012285_20610</name>
</gene>
<sequence length="98" mass="10371">MADKDVAHTDERGYAPEPWWAGVGTWGAVAMIAVGALLAAWIFLRLPGTPPGPTHGYYGASKVIAIGLVIVGGTLLNRRRTRTAATEEANTQDGPQSR</sequence>
<evidence type="ECO:0008006" key="4">
    <source>
        <dbReference type="Google" id="ProtNLM"/>
    </source>
</evidence>
<organism evidence="2 3">
    <name type="scientific">Streptomyces kronopolitis</name>
    <dbReference type="NCBI Taxonomy" id="1612435"/>
    <lineage>
        <taxon>Bacteria</taxon>
        <taxon>Bacillati</taxon>
        <taxon>Actinomycetota</taxon>
        <taxon>Actinomycetes</taxon>
        <taxon>Kitasatosporales</taxon>
        <taxon>Streptomycetaceae</taxon>
        <taxon>Streptomyces</taxon>
    </lineage>
</organism>
<comment type="caution">
    <text evidence="2">The sequence shown here is derived from an EMBL/GenBank/DDBJ whole genome shotgun (WGS) entry which is preliminary data.</text>
</comment>
<accession>A0ABQ2JB35</accession>
<name>A0ABQ2JB35_9ACTN</name>
<feature type="transmembrane region" description="Helical" evidence="1">
    <location>
        <begin position="20"/>
        <end position="44"/>
    </location>
</feature>
<dbReference type="EMBL" id="BMND01000006">
    <property type="protein sequence ID" value="GGN41433.1"/>
    <property type="molecule type" value="Genomic_DNA"/>
</dbReference>
<dbReference type="Proteomes" id="UP000600080">
    <property type="component" value="Unassembled WGS sequence"/>
</dbReference>
<evidence type="ECO:0000313" key="3">
    <source>
        <dbReference type="Proteomes" id="UP000600080"/>
    </source>
</evidence>
<protein>
    <recommendedName>
        <fullName evidence="4">Integral membrane protein</fullName>
    </recommendedName>
</protein>
<reference evidence="3" key="1">
    <citation type="journal article" date="2019" name="Int. J. Syst. Evol. Microbiol.">
        <title>The Global Catalogue of Microorganisms (GCM) 10K type strain sequencing project: providing services to taxonomists for standard genome sequencing and annotation.</title>
        <authorList>
            <consortium name="The Broad Institute Genomics Platform"/>
            <consortium name="The Broad Institute Genome Sequencing Center for Infectious Disease"/>
            <person name="Wu L."/>
            <person name="Ma J."/>
        </authorList>
    </citation>
    <scope>NUCLEOTIDE SEQUENCE [LARGE SCALE GENOMIC DNA]</scope>
    <source>
        <strain evidence="3">CGMCC 4.7323</strain>
    </source>
</reference>
<proteinExistence type="predicted"/>
<evidence type="ECO:0000313" key="2">
    <source>
        <dbReference type="EMBL" id="GGN41433.1"/>
    </source>
</evidence>
<keyword evidence="3" id="KW-1185">Reference proteome</keyword>
<dbReference type="RefSeq" id="WP_189097274.1">
    <property type="nucleotide sequence ID" value="NZ_BMND01000006.1"/>
</dbReference>